<keyword evidence="9" id="KW-0349">Heme</keyword>
<proteinExistence type="inferred from homology"/>
<feature type="signal peptide" evidence="11">
    <location>
        <begin position="1"/>
        <end position="17"/>
    </location>
</feature>
<name>A0A9W9CTN3_9PEZI</name>
<feature type="region of interest" description="Disordered" evidence="10">
    <location>
        <begin position="96"/>
        <end position="147"/>
    </location>
</feature>
<dbReference type="OrthoDB" id="3559948at2759"/>
<evidence type="ECO:0000256" key="9">
    <source>
        <dbReference type="PROSITE-ProRule" id="PRU01356"/>
    </source>
</evidence>
<evidence type="ECO:0000256" key="10">
    <source>
        <dbReference type="SAM" id="MobiDB-lite"/>
    </source>
</evidence>
<keyword evidence="8" id="KW-0449">Lipoprotein</keyword>
<dbReference type="GO" id="GO:0005576">
    <property type="term" value="C:extracellular region"/>
    <property type="evidence" value="ECO:0007669"/>
    <property type="project" value="UniProtKB-SubCell"/>
</dbReference>
<dbReference type="GO" id="GO:0046872">
    <property type="term" value="F:metal ion binding"/>
    <property type="evidence" value="ECO:0007669"/>
    <property type="project" value="UniProtKB-UniRule"/>
</dbReference>
<dbReference type="Pfam" id="PF05730">
    <property type="entry name" value="CFEM"/>
    <property type="match status" value="1"/>
</dbReference>
<comment type="similarity">
    <text evidence="3">Belongs to the RBT5 family.</text>
</comment>
<keyword evidence="5" id="KW-0472">Membrane</keyword>
<evidence type="ECO:0000256" key="4">
    <source>
        <dbReference type="ARBA" id="ARBA00022525"/>
    </source>
</evidence>
<evidence type="ECO:0000256" key="8">
    <source>
        <dbReference type="ARBA" id="ARBA00023288"/>
    </source>
</evidence>
<evidence type="ECO:0000313" key="13">
    <source>
        <dbReference type="EMBL" id="KAJ4386502.1"/>
    </source>
</evidence>
<evidence type="ECO:0000313" key="14">
    <source>
        <dbReference type="Proteomes" id="UP001140453"/>
    </source>
</evidence>
<keyword evidence="14" id="KW-1185">Reference proteome</keyword>
<evidence type="ECO:0000256" key="5">
    <source>
        <dbReference type="ARBA" id="ARBA00022622"/>
    </source>
</evidence>
<keyword evidence="9" id="KW-0408">Iron</keyword>
<organism evidence="13 14">
    <name type="scientific">Gnomoniopsis smithogilvyi</name>
    <dbReference type="NCBI Taxonomy" id="1191159"/>
    <lineage>
        <taxon>Eukaryota</taxon>
        <taxon>Fungi</taxon>
        <taxon>Dikarya</taxon>
        <taxon>Ascomycota</taxon>
        <taxon>Pezizomycotina</taxon>
        <taxon>Sordariomycetes</taxon>
        <taxon>Sordariomycetidae</taxon>
        <taxon>Diaporthales</taxon>
        <taxon>Gnomoniaceae</taxon>
        <taxon>Gnomoniopsis</taxon>
    </lineage>
</organism>
<evidence type="ECO:0000256" key="2">
    <source>
        <dbReference type="ARBA" id="ARBA00004613"/>
    </source>
</evidence>
<keyword evidence="9" id="KW-0479">Metal-binding</keyword>
<feature type="chain" id="PRO_5040760802" description="CFEM domain-containing protein" evidence="11">
    <location>
        <begin position="18"/>
        <end position="178"/>
    </location>
</feature>
<feature type="domain" description="CFEM" evidence="12">
    <location>
        <begin position="1"/>
        <end position="106"/>
    </location>
</feature>
<keyword evidence="6 11" id="KW-0732">Signal</keyword>
<dbReference type="InterPro" id="IPR008427">
    <property type="entry name" value="Extracellular_membr_CFEM_dom"/>
</dbReference>
<evidence type="ECO:0000256" key="6">
    <source>
        <dbReference type="ARBA" id="ARBA00022729"/>
    </source>
</evidence>
<evidence type="ECO:0000256" key="3">
    <source>
        <dbReference type="ARBA" id="ARBA00010031"/>
    </source>
</evidence>
<comment type="caution">
    <text evidence="13">The sequence shown here is derived from an EMBL/GenBank/DDBJ whole genome shotgun (WGS) entry which is preliminary data.</text>
</comment>
<sequence>MKSAFFIAAASAGLVAAQNLTGEPDCAVPCLSTAIAAVCTPASDQGCACASQGAIGQSALTCLLSNCNGTELGQAQSAGAQLCVDYSATATGVASTSASSSNATTPMTTGTTTGSGATATGATTTSGRTTSGSSSTSSTATGSSASATSSAGANGLNGVVAAQAGLLGALLAGVAAVL</sequence>
<feature type="binding site" description="axial binding residue" evidence="9">
    <location>
        <position position="44"/>
    </location>
    <ligand>
        <name>heme</name>
        <dbReference type="ChEBI" id="CHEBI:30413"/>
    </ligand>
    <ligandPart>
        <name>Fe</name>
        <dbReference type="ChEBI" id="CHEBI:18248"/>
    </ligandPart>
</feature>
<dbReference type="EMBL" id="JAPEVB010000006">
    <property type="protein sequence ID" value="KAJ4386502.1"/>
    <property type="molecule type" value="Genomic_DNA"/>
</dbReference>
<dbReference type="AlphaFoldDB" id="A0A9W9CTN3"/>
<reference evidence="13" key="1">
    <citation type="submission" date="2022-10" db="EMBL/GenBank/DDBJ databases">
        <title>Tapping the CABI collections for fungal endophytes: first genome assemblies for Collariella, Neodidymelliopsis, Ascochyta clinopodiicola, Didymella pomorum, Didymosphaeria variabile, Neocosmospora piperis and Neocucurbitaria cava.</title>
        <authorList>
            <person name="Hill R."/>
        </authorList>
    </citation>
    <scope>NUCLEOTIDE SEQUENCE</scope>
    <source>
        <strain evidence="13">IMI 355082</strain>
    </source>
</reference>
<accession>A0A9W9CTN3</accession>
<comment type="subcellular location">
    <subcellularLocation>
        <location evidence="1">Membrane</location>
        <topology evidence="1">Lipid-anchor</topology>
        <topology evidence="1">GPI-anchor</topology>
    </subcellularLocation>
    <subcellularLocation>
        <location evidence="2">Secreted</location>
    </subcellularLocation>
</comment>
<gene>
    <name evidence="13" type="ORF">N0V93_009399</name>
</gene>
<protein>
    <recommendedName>
        <fullName evidence="12">CFEM domain-containing protein</fullName>
    </recommendedName>
</protein>
<keyword evidence="5" id="KW-0325">Glycoprotein</keyword>
<keyword evidence="4" id="KW-0964">Secreted</keyword>
<keyword evidence="5" id="KW-0336">GPI-anchor</keyword>
<evidence type="ECO:0000256" key="11">
    <source>
        <dbReference type="SAM" id="SignalP"/>
    </source>
</evidence>
<comment type="caution">
    <text evidence="9">Lacks conserved residue(s) required for the propagation of feature annotation.</text>
</comment>
<dbReference type="GO" id="GO:0098552">
    <property type="term" value="C:side of membrane"/>
    <property type="evidence" value="ECO:0007669"/>
    <property type="project" value="UniProtKB-KW"/>
</dbReference>
<dbReference type="PROSITE" id="PS52012">
    <property type="entry name" value="CFEM"/>
    <property type="match status" value="1"/>
</dbReference>
<dbReference type="Proteomes" id="UP001140453">
    <property type="component" value="Unassembled WGS sequence"/>
</dbReference>
<evidence type="ECO:0000256" key="7">
    <source>
        <dbReference type="ARBA" id="ARBA00023157"/>
    </source>
</evidence>
<keyword evidence="7" id="KW-1015">Disulfide bond</keyword>
<evidence type="ECO:0000259" key="12">
    <source>
        <dbReference type="PROSITE" id="PS52012"/>
    </source>
</evidence>
<evidence type="ECO:0000256" key="1">
    <source>
        <dbReference type="ARBA" id="ARBA00004589"/>
    </source>
</evidence>